<dbReference type="GeneID" id="63210678"/>
<gene>
    <name evidence="1" type="primary">136</name>
    <name evidence="1" type="ORF">PBI_MRMAGOO_136</name>
</gene>
<name>A0A1L6BYP7_9CAUD</name>
<dbReference type="RefSeq" id="YP_010014021.1">
    <property type="nucleotide sequence ID" value="NC_053515.1"/>
</dbReference>
<accession>A0A1L6BYP7</accession>
<organism evidence="1 2">
    <name type="scientific">Mycobacterium phage MrMagoo</name>
    <dbReference type="NCBI Taxonomy" id="1927020"/>
    <lineage>
        <taxon>Viruses</taxon>
        <taxon>Duplodnaviria</taxon>
        <taxon>Heunggongvirae</taxon>
        <taxon>Uroviricota</taxon>
        <taxon>Caudoviricetes</taxon>
        <taxon>Vilmaviridae</taxon>
        <taxon>Mclasvirinae</taxon>
        <taxon>Reyvirus</taxon>
        <taxon>Reyvirus mrmagoo</taxon>
    </lineage>
</organism>
<evidence type="ECO:0000313" key="1">
    <source>
        <dbReference type="EMBL" id="APQ42218.1"/>
    </source>
</evidence>
<dbReference type="EMBL" id="KY223999">
    <property type="protein sequence ID" value="APQ42218.1"/>
    <property type="molecule type" value="Genomic_DNA"/>
</dbReference>
<dbReference type="KEGG" id="vg:63210678"/>
<sequence length="92" mass="10330">MGLDALVSQQKAIDHISKAEGWHIVSTLHHGDDRMTRTYVHLDRGVAMVGWTGERLTRLSWINKYNDSPAVILAADSRFELATAILTGERTR</sequence>
<reference evidence="1 2" key="1">
    <citation type="submission" date="2016-11" db="EMBL/GenBank/DDBJ databases">
        <authorList>
            <person name="Brown T."/>
            <person name="Davidson K."/>
            <person name="Doll Z."/>
            <person name="Jansson R."/>
            <person name="Janyszek T."/>
            <person name="Lwin C."/>
            <person name="Patil S."/>
            <person name="Piper J."/>
            <person name="Rajendiran N."/>
            <person name="Rittenhouse N.L."/>
            <person name="Younker T.P."/>
            <person name="Zhang J."/>
            <person name="Garlena R.A."/>
            <person name="Russell D.A."/>
            <person name="Pope W.H."/>
            <person name="Jacobs-Sera D."/>
            <person name="Hatfull G.F."/>
        </authorList>
    </citation>
    <scope>NUCLEOTIDE SEQUENCE [LARGE SCALE GENOMIC DNA]</scope>
</reference>
<dbReference type="Proteomes" id="UP000225965">
    <property type="component" value="Segment"/>
</dbReference>
<keyword evidence="2" id="KW-1185">Reference proteome</keyword>
<protein>
    <submittedName>
        <fullName evidence="1">Uncharacterized protein</fullName>
    </submittedName>
</protein>
<evidence type="ECO:0000313" key="2">
    <source>
        <dbReference type="Proteomes" id="UP000225965"/>
    </source>
</evidence>
<proteinExistence type="predicted"/>